<dbReference type="Pfam" id="PF00857">
    <property type="entry name" value="Isochorismatase"/>
    <property type="match status" value="1"/>
</dbReference>
<name>A0A2U9PMV2_MYCSE</name>
<reference evidence="3 4" key="1">
    <citation type="journal article" date="2013" name="Genome Announc.">
        <title>Draft genome sequence of MKD8, a conjugal recipient Mycobacterium smegmatis strain.</title>
        <authorList>
            <person name="Gray T.A."/>
            <person name="Palumbo M.J."/>
            <person name="Derbyshire K.M."/>
        </authorList>
    </citation>
    <scope>NUCLEOTIDE SEQUENCE [LARGE SCALE GENOMIC DNA]</scope>
    <source>
        <strain evidence="3 4">MKD8</strain>
    </source>
</reference>
<dbReference type="InterPro" id="IPR050272">
    <property type="entry name" value="Isochorismatase-like_hydrls"/>
</dbReference>
<dbReference type="EMBL" id="CP027541">
    <property type="protein sequence ID" value="AWT53064.1"/>
    <property type="molecule type" value="Genomic_DNA"/>
</dbReference>
<accession>A0A2U9PMV2</accession>
<dbReference type="PANTHER" id="PTHR43540:SF1">
    <property type="entry name" value="ISOCHORISMATASE HYDROLASE"/>
    <property type="match status" value="1"/>
</dbReference>
<dbReference type="Gene3D" id="3.40.50.850">
    <property type="entry name" value="Isochorismatase-like"/>
    <property type="match status" value="1"/>
</dbReference>
<dbReference type="AlphaFoldDB" id="A0A2U9PMV2"/>
<dbReference type="GO" id="GO:0016787">
    <property type="term" value="F:hydrolase activity"/>
    <property type="evidence" value="ECO:0007669"/>
    <property type="project" value="UniProtKB-KW"/>
</dbReference>
<dbReference type="Proteomes" id="UP000011200">
    <property type="component" value="Chromosome"/>
</dbReference>
<evidence type="ECO:0000313" key="4">
    <source>
        <dbReference type="Proteomes" id="UP000011200"/>
    </source>
</evidence>
<proteinExistence type="predicted"/>
<dbReference type="InterPro" id="IPR000868">
    <property type="entry name" value="Isochorismatase-like_dom"/>
</dbReference>
<sequence length="214" mass="22694">MSDVYNRAGFGRRVVRGAKPAVVVVDLTNGFTDRTQPTGADLDDVVAQTRRLIDTAREADLPVVFTTIAFDRGRLESSAWLRKATGMAALVEGSPLVAVDTRLGQRDDEVLITKHGASAFFGTDLAALLTARGVDTVVITGATTSGCVRATAVDAVQSGFTVLVPRECVGDRARGPHEANLFDIDEKYGDVIGVDDAVSYLQSRSVRASSDAHA</sequence>
<protein>
    <submittedName>
        <fullName evidence="3">Hydrolase, isochorismatase family protein</fullName>
    </submittedName>
</protein>
<gene>
    <name evidence="3" type="ORF">D806_020820</name>
</gene>
<evidence type="ECO:0000259" key="2">
    <source>
        <dbReference type="Pfam" id="PF00857"/>
    </source>
</evidence>
<dbReference type="PANTHER" id="PTHR43540">
    <property type="entry name" value="PEROXYUREIDOACRYLATE/UREIDOACRYLATE AMIDOHYDROLASE-RELATED"/>
    <property type="match status" value="1"/>
</dbReference>
<keyword evidence="1 3" id="KW-0378">Hydrolase</keyword>
<evidence type="ECO:0000256" key="1">
    <source>
        <dbReference type="ARBA" id="ARBA00022801"/>
    </source>
</evidence>
<dbReference type="InterPro" id="IPR036380">
    <property type="entry name" value="Isochorismatase-like_sf"/>
</dbReference>
<organism evidence="3 4">
    <name type="scientific">Mycolicibacterium smegmatis (strain MKD8)</name>
    <name type="common">Mycobacterium smegmatis</name>
    <dbReference type="NCBI Taxonomy" id="1214915"/>
    <lineage>
        <taxon>Bacteria</taxon>
        <taxon>Bacillati</taxon>
        <taxon>Actinomycetota</taxon>
        <taxon>Actinomycetes</taxon>
        <taxon>Mycobacteriales</taxon>
        <taxon>Mycobacteriaceae</taxon>
        <taxon>Mycolicibacterium</taxon>
    </lineage>
</organism>
<reference evidence="4" key="2">
    <citation type="submission" date="2018-03" db="EMBL/GenBank/DDBJ databases">
        <authorList>
            <person name="Derbyshire K."/>
            <person name="Gray T.A."/>
            <person name="Champion M."/>
        </authorList>
    </citation>
    <scope>NUCLEOTIDE SEQUENCE [LARGE SCALE GENOMIC DNA]</scope>
    <source>
        <strain evidence="4">MKD8</strain>
    </source>
</reference>
<evidence type="ECO:0000313" key="3">
    <source>
        <dbReference type="EMBL" id="AWT53064.1"/>
    </source>
</evidence>
<feature type="domain" description="Isochorismatase-like" evidence="2">
    <location>
        <begin position="21"/>
        <end position="195"/>
    </location>
</feature>
<dbReference type="SUPFAM" id="SSF52499">
    <property type="entry name" value="Isochorismatase-like hydrolases"/>
    <property type="match status" value="1"/>
</dbReference>